<comment type="caution">
    <text evidence="2">The sequence shown here is derived from an EMBL/GenBank/DDBJ whole genome shotgun (WGS) entry which is preliminary data.</text>
</comment>
<keyword evidence="1" id="KW-0812">Transmembrane</keyword>
<accession>A0A843V7C8</accession>
<feature type="transmembrane region" description="Helical" evidence="1">
    <location>
        <begin position="237"/>
        <end position="261"/>
    </location>
</feature>
<keyword evidence="1" id="KW-0472">Membrane</keyword>
<organism evidence="2 3">
    <name type="scientific">Colocasia esculenta</name>
    <name type="common">Wild taro</name>
    <name type="synonym">Arum esculentum</name>
    <dbReference type="NCBI Taxonomy" id="4460"/>
    <lineage>
        <taxon>Eukaryota</taxon>
        <taxon>Viridiplantae</taxon>
        <taxon>Streptophyta</taxon>
        <taxon>Embryophyta</taxon>
        <taxon>Tracheophyta</taxon>
        <taxon>Spermatophyta</taxon>
        <taxon>Magnoliopsida</taxon>
        <taxon>Liliopsida</taxon>
        <taxon>Araceae</taxon>
        <taxon>Aroideae</taxon>
        <taxon>Colocasieae</taxon>
        <taxon>Colocasia</taxon>
    </lineage>
</organism>
<protein>
    <submittedName>
        <fullName evidence="2">Uncharacterized protein</fullName>
    </submittedName>
</protein>
<reference evidence="2" key="1">
    <citation type="submission" date="2017-07" db="EMBL/GenBank/DDBJ databases">
        <title>Taro Niue Genome Assembly and Annotation.</title>
        <authorList>
            <person name="Atibalentja N."/>
            <person name="Keating K."/>
            <person name="Fields C.J."/>
        </authorList>
    </citation>
    <scope>NUCLEOTIDE SEQUENCE</scope>
    <source>
        <strain evidence="2">Niue_2</strain>
        <tissue evidence="2">Leaf</tissue>
    </source>
</reference>
<dbReference type="EMBL" id="NMUH01001071">
    <property type="protein sequence ID" value="MQL88583.1"/>
    <property type="molecule type" value="Genomic_DNA"/>
</dbReference>
<evidence type="ECO:0000313" key="3">
    <source>
        <dbReference type="Proteomes" id="UP000652761"/>
    </source>
</evidence>
<feature type="transmembrane region" description="Helical" evidence="1">
    <location>
        <begin position="135"/>
        <end position="156"/>
    </location>
</feature>
<feature type="transmembrane region" description="Helical" evidence="1">
    <location>
        <begin position="7"/>
        <end position="26"/>
    </location>
</feature>
<dbReference type="Proteomes" id="UP000652761">
    <property type="component" value="Unassembled WGS sequence"/>
</dbReference>
<keyword evidence="1" id="KW-1133">Transmembrane helix</keyword>
<proteinExistence type="predicted"/>
<evidence type="ECO:0000256" key="1">
    <source>
        <dbReference type="SAM" id="Phobius"/>
    </source>
</evidence>
<keyword evidence="3" id="KW-1185">Reference proteome</keyword>
<dbReference type="PROSITE" id="PS51257">
    <property type="entry name" value="PROKAR_LIPOPROTEIN"/>
    <property type="match status" value="1"/>
</dbReference>
<feature type="transmembrane region" description="Helical" evidence="1">
    <location>
        <begin position="168"/>
        <end position="191"/>
    </location>
</feature>
<dbReference type="AlphaFoldDB" id="A0A843V7C8"/>
<name>A0A843V7C8_COLES</name>
<feature type="transmembrane region" description="Helical" evidence="1">
    <location>
        <begin position="53"/>
        <end position="76"/>
    </location>
</feature>
<evidence type="ECO:0000313" key="2">
    <source>
        <dbReference type="EMBL" id="MQL88583.1"/>
    </source>
</evidence>
<gene>
    <name evidence="2" type="ORF">Taro_021157</name>
</gene>
<sequence>MSLRHLPVVVVGLVLTGCEVWLRYIAWLPCVLVRFPKTVCCCPGEGFSQDCFALVSVVAVLPQSLMCAVGLAGAFWRVFPKQCLGGSSGGSPQTCLRSSQDSPLSLLVEVLPRSALCLFQATVVLPMWFEVCRLVGLHSVTLVGLRVPVAHMICFVSRALRALPDGCLRAGAGVACCALSGLQFLACGFWQTSGEGSSRCIALYLGWLLVLVIAPCVVSGSPIGVPYFGLGPSEVDVLSSISAVVSVPVWLCVFLVVGMLVPALSPYARGCDANSSLILRLLDHMVCRRCEVSGFGLTSDVFRIFVAVCHVVERVTPSFCGSACIWYPCRTTRKALASYPFPLSLLFFPFPSSPLMGRLPSSDPGVDLPAARGGAWERHRATRRRWPCVVKALRGTWAALGFRIPAICVSTDVATARRVVTPEEASAQVPVVTCCPDAIGLSRRVCMSRQGSCHDVLPLRNSVAVAVPRPAWDTEDGQSSTRCRLVSPLSHCLSLRWFRSHVVVSGVRPQLGQAVVLHVLCVFVAALSRPCTGTEARARLASRACGLRVPLLAASGGGLVVVVVTTFPSVIHLPSLHGGYSLVVPSFHGRRWSGLVETHASCGSCFGVLSVPWSCSWVPARDGTGVCSFPTLRYVWGPGWFYLWALNLVEV</sequence>
<feature type="transmembrane region" description="Helical" evidence="1">
    <location>
        <begin position="203"/>
        <end position="225"/>
    </location>
</feature>
<feature type="transmembrane region" description="Helical" evidence="1">
    <location>
        <begin position="549"/>
        <end position="571"/>
    </location>
</feature>